<dbReference type="GeneID" id="18873411"/>
<evidence type="ECO:0000313" key="2">
    <source>
        <dbReference type="Proteomes" id="UP000000709"/>
    </source>
</evidence>
<name>G3AL88_SPAPN</name>
<dbReference type="OMA" id="FATETYA"/>
<dbReference type="Proteomes" id="UP000000709">
    <property type="component" value="Unassembled WGS sequence"/>
</dbReference>
<dbReference type="AlphaFoldDB" id="G3AL88"/>
<gene>
    <name evidence="1" type="ORF">SPAPADRAFT_60442</name>
</gene>
<dbReference type="InParanoid" id="G3AL88"/>
<keyword evidence="2" id="KW-1185">Reference proteome</keyword>
<dbReference type="KEGG" id="spaa:SPAPADRAFT_60442"/>
<dbReference type="EMBL" id="GL996501">
    <property type="protein sequence ID" value="EGW33131.1"/>
    <property type="molecule type" value="Genomic_DNA"/>
</dbReference>
<dbReference type="RefSeq" id="XP_007374646.1">
    <property type="nucleotide sequence ID" value="XM_007374584.1"/>
</dbReference>
<protein>
    <submittedName>
        <fullName evidence="1">Uncharacterized protein</fullName>
    </submittedName>
</protein>
<evidence type="ECO:0000313" key="1">
    <source>
        <dbReference type="EMBL" id="EGW33131.1"/>
    </source>
</evidence>
<accession>G3AL88</accession>
<organism evidence="2">
    <name type="scientific">Spathaspora passalidarum (strain NRRL Y-27907 / 11-Y1)</name>
    <dbReference type="NCBI Taxonomy" id="619300"/>
    <lineage>
        <taxon>Eukaryota</taxon>
        <taxon>Fungi</taxon>
        <taxon>Dikarya</taxon>
        <taxon>Ascomycota</taxon>
        <taxon>Saccharomycotina</taxon>
        <taxon>Pichiomycetes</taxon>
        <taxon>Debaryomycetaceae</taxon>
        <taxon>Spathaspora</taxon>
    </lineage>
</organism>
<dbReference type="HOGENOM" id="CLU_2777539_0_0_1"/>
<dbReference type="OrthoDB" id="288590at2759"/>
<reference evidence="1 2" key="1">
    <citation type="journal article" date="2011" name="Proc. Natl. Acad. Sci. U.S.A.">
        <title>Comparative genomics of xylose-fermenting fungi for enhanced biofuel production.</title>
        <authorList>
            <person name="Wohlbach D.J."/>
            <person name="Kuo A."/>
            <person name="Sato T.K."/>
            <person name="Potts K.M."/>
            <person name="Salamov A.A."/>
            <person name="LaButti K.M."/>
            <person name="Sun H."/>
            <person name="Clum A."/>
            <person name="Pangilinan J.L."/>
            <person name="Lindquist E.A."/>
            <person name="Lucas S."/>
            <person name="Lapidus A."/>
            <person name="Jin M."/>
            <person name="Gunawan C."/>
            <person name="Balan V."/>
            <person name="Dale B.E."/>
            <person name="Jeffries T.W."/>
            <person name="Zinkel R."/>
            <person name="Barry K.W."/>
            <person name="Grigoriev I.V."/>
            <person name="Gasch A.P."/>
        </authorList>
    </citation>
    <scope>NUCLEOTIDE SEQUENCE [LARGE SCALE GENOMIC DNA]</scope>
    <source>
        <strain evidence="2">NRRL Y-27907 / 11-Y1</strain>
    </source>
</reference>
<proteinExistence type="predicted"/>
<sequence length="69" mass="7772">MGFDDILKKGEQFVKDGNITSADVKDAYQNYESSGGDVKKFATETYAEYKINHSGDKKSDDKKDDDKKN</sequence>